<dbReference type="RefSeq" id="WP_155304439.1">
    <property type="nucleotide sequence ID" value="NZ_AP021875.1"/>
</dbReference>
<sequence>MLPLLLTIGVLYIFAIGVGRLSAALGIPRVTGYLLVGLVAGPYTAEILGLPAIVTKAQLAKLSPLHDMILSLIVFTIGGSFRLKTIRKIGSGLFRLSAFEIGLSALLVWVGTLLMGASPLEAGFLSVMAITTAPAATQMVMREYQSRGSLTDTILPLIGINNLLSIIAFILLMHYGLSTSPPFWKTMIQLLGPLGLGVLAGTFVAVMDQRLTRQVERQMLVLGAVALATGAASYFHLSAMLSILVAGVVAVNAAPHGPRMLEELSGIDYPFYVLFFIMAGAELHIEALFHMGVIGLVYIVARSVGKFIGCRTGARMAGMNITIRNWLGPAMLAQAGLVIGLSNVLAKEWPGPGKNLQTLILASVVVFEMVGPLLTRTSLVNAGEITVLNLLGKRSPVGYGDGLRRVFGEFVRSLGLSPIVRRNLPGDIRVSHIMRHNVEVLSHRAPFDEVVKTLGHSSYDSIPVVNDSDELIGVVKFADVSDTLFDPGLRHIVVAADIATDVYLKVTPEDTLQTAILKLKNHPRATFLLVVAQGNPSMLVGIVSHNDLLAAQLHYPR</sequence>
<evidence type="ECO:0000313" key="9">
    <source>
        <dbReference type="Proteomes" id="UP000427769"/>
    </source>
</evidence>
<dbReference type="InterPro" id="IPR000644">
    <property type="entry name" value="CBS_dom"/>
</dbReference>
<dbReference type="PANTHER" id="PTHR43021:SF2">
    <property type="entry name" value="CATION_H+ EXCHANGER DOMAIN-CONTAINING PROTEIN"/>
    <property type="match status" value="1"/>
</dbReference>
<keyword evidence="3 6" id="KW-1133">Transmembrane helix</keyword>
<dbReference type="InterPro" id="IPR038770">
    <property type="entry name" value="Na+/solute_symporter_sf"/>
</dbReference>
<evidence type="ECO:0000256" key="1">
    <source>
        <dbReference type="ARBA" id="ARBA00004141"/>
    </source>
</evidence>
<feature type="transmembrane region" description="Helical" evidence="6">
    <location>
        <begin position="271"/>
        <end position="301"/>
    </location>
</feature>
<dbReference type="GO" id="GO:1902600">
    <property type="term" value="P:proton transmembrane transport"/>
    <property type="evidence" value="ECO:0007669"/>
    <property type="project" value="InterPro"/>
</dbReference>
<reference evidence="8 9" key="1">
    <citation type="submission" date="2019-11" db="EMBL/GenBank/DDBJ databases">
        <title>Comparative genomics of hydrocarbon-degrading Desulfosarcina strains.</title>
        <authorList>
            <person name="Watanabe M."/>
            <person name="Kojima H."/>
            <person name="Fukui M."/>
        </authorList>
    </citation>
    <scope>NUCLEOTIDE SEQUENCE [LARGE SCALE GENOMIC DNA]</scope>
    <source>
        <strain evidence="8 9">PP31</strain>
    </source>
</reference>
<proteinExistence type="predicted"/>
<organism evidence="8 9">
    <name type="scientific">Desulfosarcina widdelii</name>
    <dbReference type="NCBI Taxonomy" id="947919"/>
    <lineage>
        <taxon>Bacteria</taxon>
        <taxon>Pseudomonadati</taxon>
        <taxon>Thermodesulfobacteriota</taxon>
        <taxon>Desulfobacteria</taxon>
        <taxon>Desulfobacterales</taxon>
        <taxon>Desulfosarcinaceae</taxon>
        <taxon>Desulfosarcina</taxon>
    </lineage>
</organism>
<dbReference type="OrthoDB" id="9783404at2"/>
<evidence type="ECO:0000256" key="2">
    <source>
        <dbReference type="ARBA" id="ARBA00022692"/>
    </source>
</evidence>
<dbReference type="AlphaFoldDB" id="A0A5K7ZHG9"/>
<dbReference type="Proteomes" id="UP000427769">
    <property type="component" value="Chromosome"/>
</dbReference>
<evidence type="ECO:0000256" key="6">
    <source>
        <dbReference type="SAM" id="Phobius"/>
    </source>
</evidence>
<dbReference type="SUPFAM" id="SSF54631">
    <property type="entry name" value="CBS-domain pair"/>
    <property type="match status" value="1"/>
</dbReference>
<feature type="domain" description="CBS" evidence="7">
    <location>
        <begin position="434"/>
        <end position="490"/>
    </location>
</feature>
<keyword evidence="2 6" id="KW-0812">Transmembrane</keyword>
<protein>
    <submittedName>
        <fullName evidence="8">Sodium/hydrogen exchanger</fullName>
    </submittedName>
</protein>
<feature type="transmembrane region" description="Helical" evidence="6">
    <location>
        <begin position="153"/>
        <end position="175"/>
    </location>
</feature>
<dbReference type="EMBL" id="AP021875">
    <property type="protein sequence ID" value="BBO75527.1"/>
    <property type="molecule type" value="Genomic_DNA"/>
</dbReference>
<dbReference type="Pfam" id="PF00999">
    <property type="entry name" value="Na_H_Exchanger"/>
    <property type="match status" value="1"/>
</dbReference>
<dbReference type="InterPro" id="IPR046342">
    <property type="entry name" value="CBS_dom_sf"/>
</dbReference>
<dbReference type="Gene3D" id="1.20.1530.20">
    <property type="match status" value="1"/>
</dbReference>
<keyword evidence="4 6" id="KW-0472">Membrane</keyword>
<keyword evidence="5" id="KW-0129">CBS domain</keyword>
<dbReference type="InterPro" id="IPR006153">
    <property type="entry name" value="Cation/H_exchanger_TM"/>
</dbReference>
<feature type="transmembrane region" description="Helical" evidence="6">
    <location>
        <begin position="122"/>
        <end position="141"/>
    </location>
</feature>
<evidence type="ECO:0000259" key="7">
    <source>
        <dbReference type="PROSITE" id="PS51371"/>
    </source>
</evidence>
<dbReference type="KEGG" id="dwd:DSCW_29440"/>
<accession>A0A5K7ZHG9</accession>
<evidence type="ECO:0000256" key="5">
    <source>
        <dbReference type="PROSITE-ProRule" id="PRU00703"/>
    </source>
</evidence>
<evidence type="ECO:0000313" key="8">
    <source>
        <dbReference type="EMBL" id="BBO75527.1"/>
    </source>
</evidence>
<comment type="subcellular location">
    <subcellularLocation>
        <location evidence="1">Membrane</location>
        <topology evidence="1">Multi-pass membrane protein</topology>
    </subcellularLocation>
</comment>
<feature type="transmembrane region" description="Helical" evidence="6">
    <location>
        <begin position="33"/>
        <end position="54"/>
    </location>
</feature>
<keyword evidence="9" id="KW-1185">Reference proteome</keyword>
<dbReference type="Pfam" id="PF00571">
    <property type="entry name" value="CBS"/>
    <property type="match status" value="2"/>
</dbReference>
<feature type="transmembrane region" description="Helical" evidence="6">
    <location>
        <begin position="326"/>
        <end position="346"/>
    </location>
</feature>
<feature type="transmembrane region" description="Helical" evidence="6">
    <location>
        <begin position="358"/>
        <end position="375"/>
    </location>
</feature>
<dbReference type="PANTHER" id="PTHR43021">
    <property type="entry name" value="NA(+)/H(+) ANTIPORTER-RELATED"/>
    <property type="match status" value="1"/>
</dbReference>
<feature type="transmembrane region" description="Helical" evidence="6">
    <location>
        <begin position="219"/>
        <end position="251"/>
    </location>
</feature>
<dbReference type="GO" id="GO:0016020">
    <property type="term" value="C:membrane"/>
    <property type="evidence" value="ECO:0007669"/>
    <property type="project" value="UniProtKB-SubCell"/>
</dbReference>
<gene>
    <name evidence="8" type="ORF">DSCW_29440</name>
</gene>
<dbReference type="GO" id="GO:0015297">
    <property type="term" value="F:antiporter activity"/>
    <property type="evidence" value="ECO:0007669"/>
    <property type="project" value="InterPro"/>
</dbReference>
<feature type="transmembrane region" description="Helical" evidence="6">
    <location>
        <begin position="187"/>
        <end position="207"/>
    </location>
</feature>
<name>A0A5K7ZHG9_9BACT</name>
<dbReference type="Gene3D" id="3.10.580.10">
    <property type="entry name" value="CBS-domain"/>
    <property type="match status" value="1"/>
</dbReference>
<evidence type="ECO:0000256" key="4">
    <source>
        <dbReference type="ARBA" id="ARBA00023136"/>
    </source>
</evidence>
<evidence type="ECO:0000256" key="3">
    <source>
        <dbReference type="ARBA" id="ARBA00022989"/>
    </source>
</evidence>
<dbReference type="PROSITE" id="PS51371">
    <property type="entry name" value="CBS"/>
    <property type="match status" value="1"/>
</dbReference>
<feature type="transmembrane region" description="Helical" evidence="6">
    <location>
        <begin position="92"/>
        <end position="116"/>
    </location>
</feature>